<dbReference type="Pfam" id="PF01728">
    <property type="entry name" value="FtsJ"/>
    <property type="match status" value="1"/>
</dbReference>
<dbReference type="Gene3D" id="3.40.50.12760">
    <property type="match status" value="1"/>
</dbReference>
<gene>
    <name evidence="2" type="ORF">BD311DRAFT_691535</name>
</gene>
<dbReference type="EMBL" id="ML143408">
    <property type="protein sequence ID" value="TBU30055.1"/>
    <property type="molecule type" value="Genomic_DNA"/>
</dbReference>
<name>A0A4Q9MR78_9APHY</name>
<dbReference type="Proteomes" id="UP000292957">
    <property type="component" value="Unassembled WGS sequence"/>
</dbReference>
<dbReference type="OrthoDB" id="417125at2759"/>
<dbReference type="SUPFAM" id="SSF53335">
    <property type="entry name" value="S-adenosyl-L-methionine-dependent methyltransferases"/>
    <property type="match status" value="1"/>
</dbReference>
<organism evidence="2">
    <name type="scientific">Dichomitus squalens</name>
    <dbReference type="NCBI Taxonomy" id="114155"/>
    <lineage>
        <taxon>Eukaryota</taxon>
        <taxon>Fungi</taxon>
        <taxon>Dikarya</taxon>
        <taxon>Basidiomycota</taxon>
        <taxon>Agaricomycotina</taxon>
        <taxon>Agaricomycetes</taxon>
        <taxon>Polyporales</taxon>
        <taxon>Polyporaceae</taxon>
        <taxon>Dichomitus</taxon>
    </lineage>
</organism>
<dbReference type="InterPro" id="IPR002877">
    <property type="entry name" value="RNA_MeTrfase_FtsJ_dom"/>
</dbReference>
<reference evidence="2" key="1">
    <citation type="submission" date="2019-01" db="EMBL/GenBank/DDBJ databases">
        <title>Draft genome sequences of three monokaryotic isolates of the white-rot basidiomycete fungus Dichomitus squalens.</title>
        <authorList>
            <consortium name="DOE Joint Genome Institute"/>
            <person name="Lopez S.C."/>
            <person name="Andreopoulos B."/>
            <person name="Pangilinan J."/>
            <person name="Lipzen A."/>
            <person name="Riley R."/>
            <person name="Ahrendt S."/>
            <person name="Ng V."/>
            <person name="Barry K."/>
            <person name="Daum C."/>
            <person name="Grigoriev I.V."/>
            <person name="Hilden K.S."/>
            <person name="Makela M.R."/>
            <person name="de Vries R.P."/>
        </authorList>
    </citation>
    <scope>NUCLEOTIDE SEQUENCE [LARGE SCALE GENOMIC DNA]</scope>
    <source>
        <strain evidence="2">OM18370.1</strain>
    </source>
</reference>
<sequence length="363" mass="41088">MLRTLEYEYTPHTVDNRPTAAAALLERRHVQVLADLNELKRKGWSEESLHGHFSRQRNIADRPNRQTEKFWFRMMKKGMEELDAATGILSSNHRGQLHFLDVCCAPGGFSSYVLGRKPFARGVGISLPVSSGGHGFKLEPYFRARYDLIEKDILEYDHALHDQSDSPARFPETMSQRFDLVIVDGHALRTYLAPFPYEPSADDLESAHHSYRGRLIISQLIIALEAVRPGGTIVMRLSHIESFPATPILYLLDMLSDTLVVHKPRSMHAYRATFYVVAKGVAPARVAGQQAHYLAGLRRLWAELSCGGSSGRGRQMVNGDLDFIVTTSQILDSYVDRLVELGREVWQTQLDALRTFLERKGIR</sequence>
<dbReference type="AlphaFoldDB" id="A0A4Q9MR78"/>
<evidence type="ECO:0000259" key="1">
    <source>
        <dbReference type="Pfam" id="PF01728"/>
    </source>
</evidence>
<feature type="domain" description="Ribosomal RNA methyltransferase FtsJ" evidence="1">
    <location>
        <begin position="79"/>
        <end position="280"/>
    </location>
</feature>
<dbReference type="GO" id="GO:0008168">
    <property type="term" value="F:methyltransferase activity"/>
    <property type="evidence" value="ECO:0007669"/>
    <property type="project" value="InterPro"/>
</dbReference>
<protein>
    <recommendedName>
        <fullName evidence="1">Ribosomal RNA methyltransferase FtsJ domain-containing protein</fullName>
    </recommendedName>
</protein>
<dbReference type="InterPro" id="IPR029063">
    <property type="entry name" value="SAM-dependent_MTases_sf"/>
</dbReference>
<dbReference type="GO" id="GO:0032259">
    <property type="term" value="P:methylation"/>
    <property type="evidence" value="ECO:0007669"/>
    <property type="project" value="InterPro"/>
</dbReference>
<evidence type="ECO:0000313" key="2">
    <source>
        <dbReference type="EMBL" id="TBU30055.1"/>
    </source>
</evidence>
<accession>A0A4Q9MR78</accession>
<proteinExistence type="predicted"/>